<sequence>MMELNTIFTELWNKSEQQMLNRFESMQKQLNLKLLNLDAKIDEMIKNLDLLIGYNNNNNYSDIQQTPDNGMT</sequence>
<reference evidence="1" key="1">
    <citation type="journal article" date="2020" name="Ecol. Evol.">
        <title>Genome structure and content of the rice root-knot nematode (Meloidogyne graminicola).</title>
        <authorList>
            <person name="Phan N.T."/>
            <person name="Danchin E.G.J."/>
            <person name="Klopp C."/>
            <person name="Perfus-Barbeoch L."/>
            <person name="Kozlowski D.K."/>
            <person name="Koutsovoulos G.D."/>
            <person name="Lopez-Roques C."/>
            <person name="Bouchez O."/>
            <person name="Zahm M."/>
            <person name="Besnard G."/>
            <person name="Bellafiore S."/>
        </authorList>
    </citation>
    <scope>NUCLEOTIDE SEQUENCE</scope>
    <source>
        <strain evidence="1">VN-18</strain>
    </source>
</reference>
<dbReference type="AlphaFoldDB" id="A0A8S9ZPY2"/>
<proteinExistence type="predicted"/>
<gene>
    <name evidence="1" type="ORF">Mgra_00005056</name>
</gene>
<dbReference type="Proteomes" id="UP000605970">
    <property type="component" value="Unassembled WGS sequence"/>
</dbReference>
<keyword evidence="2" id="KW-1185">Reference proteome</keyword>
<evidence type="ECO:0000313" key="2">
    <source>
        <dbReference type="Proteomes" id="UP000605970"/>
    </source>
</evidence>
<accession>A0A8S9ZPY2</accession>
<protein>
    <submittedName>
        <fullName evidence="1">Uncharacterized protein</fullName>
    </submittedName>
</protein>
<name>A0A8S9ZPY2_9BILA</name>
<organism evidence="1 2">
    <name type="scientific">Meloidogyne graminicola</name>
    <dbReference type="NCBI Taxonomy" id="189291"/>
    <lineage>
        <taxon>Eukaryota</taxon>
        <taxon>Metazoa</taxon>
        <taxon>Ecdysozoa</taxon>
        <taxon>Nematoda</taxon>
        <taxon>Chromadorea</taxon>
        <taxon>Rhabditida</taxon>
        <taxon>Tylenchina</taxon>
        <taxon>Tylenchomorpha</taxon>
        <taxon>Tylenchoidea</taxon>
        <taxon>Meloidogynidae</taxon>
        <taxon>Meloidogyninae</taxon>
        <taxon>Meloidogyne</taxon>
    </lineage>
</organism>
<comment type="caution">
    <text evidence="1">The sequence shown here is derived from an EMBL/GenBank/DDBJ whole genome shotgun (WGS) entry which is preliminary data.</text>
</comment>
<feature type="non-terminal residue" evidence="1">
    <location>
        <position position="72"/>
    </location>
</feature>
<evidence type="ECO:0000313" key="1">
    <source>
        <dbReference type="EMBL" id="KAF7635514.1"/>
    </source>
</evidence>
<dbReference type="EMBL" id="JABEBT010000041">
    <property type="protein sequence ID" value="KAF7635514.1"/>
    <property type="molecule type" value="Genomic_DNA"/>
</dbReference>